<dbReference type="EMBL" id="CARXXK010000001">
    <property type="protein sequence ID" value="CAI6352202.1"/>
    <property type="molecule type" value="Genomic_DNA"/>
</dbReference>
<evidence type="ECO:0008006" key="3">
    <source>
        <dbReference type="Google" id="ProtNLM"/>
    </source>
</evidence>
<protein>
    <recommendedName>
        <fullName evidence="3">Transposable element P transposase</fullName>
    </recommendedName>
</protein>
<reference evidence="1 2" key="1">
    <citation type="submission" date="2023-01" db="EMBL/GenBank/DDBJ databases">
        <authorList>
            <person name="Whitehead M."/>
        </authorList>
    </citation>
    <scope>NUCLEOTIDE SEQUENCE [LARGE SCALE GENOMIC DNA]</scope>
</reference>
<sequence>MLPRITDQHRVSSTMMFLSSKNLIDPCANDTAKICLFFDKLFDSLNGSFDGVIDGKIYRTSIKKNSPHHALWAESLQVLSTMKFVNKNGKTCVVPTIENWMKTIRGFQKLFKTLYTIMAFARSVSSSNPSCHAFASAYKTLLLNNLMSSNSPGLNCEDIVEASLTSYRNLIIKDPNDMNVVQNNCNITVDLPVTIFNVPMGINVLRENVHTYIAGYILKKLNKNLFKNCKICLKNLCANNVTTTHDLITARDYTFNRQSLKYPCQIFASLVQQIIEYVTGQMSKICHHKDICITLSFNIRNNFNFKDLPLCSNHNGEIFVKKIINSIVFLMLNHWCTEINRILIGKKKIHHLESDPMKLKANVWHAKHSKKPKNTLGKFNSVA</sequence>
<keyword evidence="2" id="KW-1185">Reference proteome</keyword>
<evidence type="ECO:0000313" key="2">
    <source>
        <dbReference type="Proteomes" id="UP001160148"/>
    </source>
</evidence>
<comment type="caution">
    <text evidence="1">The sequence shown here is derived from an EMBL/GenBank/DDBJ whole genome shotgun (WGS) entry which is preliminary data.</text>
</comment>
<accession>A0AAV0W8X8</accession>
<dbReference type="Proteomes" id="UP001160148">
    <property type="component" value="Unassembled WGS sequence"/>
</dbReference>
<dbReference type="AlphaFoldDB" id="A0AAV0W8X8"/>
<organism evidence="1 2">
    <name type="scientific">Macrosiphum euphorbiae</name>
    <name type="common">potato aphid</name>
    <dbReference type="NCBI Taxonomy" id="13131"/>
    <lineage>
        <taxon>Eukaryota</taxon>
        <taxon>Metazoa</taxon>
        <taxon>Ecdysozoa</taxon>
        <taxon>Arthropoda</taxon>
        <taxon>Hexapoda</taxon>
        <taxon>Insecta</taxon>
        <taxon>Pterygota</taxon>
        <taxon>Neoptera</taxon>
        <taxon>Paraneoptera</taxon>
        <taxon>Hemiptera</taxon>
        <taxon>Sternorrhyncha</taxon>
        <taxon>Aphidomorpha</taxon>
        <taxon>Aphidoidea</taxon>
        <taxon>Aphididae</taxon>
        <taxon>Macrosiphini</taxon>
        <taxon>Macrosiphum</taxon>
    </lineage>
</organism>
<gene>
    <name evidence="1" type="ORF">MEUPH1_LOCUS8474</name>
</gene>
<proteinExistence type="predicted"/>
<evidence type="ECO:0000313" key="1">
    <source>
        <dbReference type="EMBL" id="CAI6352202.1"/>
    </source>
</evidence>
<name>A0AAV0W8X8_9HEMI</name>